<dbReference type="RefSeq" id="XP_019045239.1">
    <property type="nucleotide sequence ID" value="XM_019192242.1"/>
</dbReference>
<accession>A0A1B9FZI0</accession>
<evidence type="ECO:0000313" key="3">
    <source>
        <dbReference type="EMBL" id="WVW85071.1"/>
    </source>
</evidence>
<dbReference type="KEGG" id="kbi:30210027"/>
<dbReference type="GeneID" id="30210027"/>
<evidence type="ECO:0000313" key="2">
    <source>
        <dbReference type="EMBL" id="OCF24169.1"/>
    </source>
</evidence>
<reference evidence="3" key="4">
    <citation type="submission" date="2024-02" db="EMBL/GenBank/DDBJ databases">
        <title>Comparative genomics of Cryptococcus and Kwoniella reveals pathogenesis evolution and contrasting modes of karyotype evolution via chromosome fusion or intercentromeric recombination.</title>
        <authorList>
            <person name="Coelho M.A."/>
            <person name="David-Palma M."/>
            <person name="Shea T."/>
            <person name="Bowers K."/>
            <person name="McGinley-Smith S."/>
            <person name="Mohammad A.W."/>
            <person name="Gnirke A."/>
            <person name="Yurkov A.M."/>
            <person name="Nowrousian M."/>
            <person name="Sun S."/>
            <person name="Cuomo C.A."/>
            <person name="Heitman J."/>
        </authorList>
    </citation>
    <scope>NUCLEOTIDE SEQUENCE</scope>
    <source>
        <strain evidence="3">CBS 10118</strain>
    </source>
</reference>
<proteinExistence type="predicted"/>
<feature type="compositionally biased region" description="Basic and acidic residues" evidence="1">
    <location>
        <begin position="30"/>
        <end position="39"/>
    </location>
</feature>
<sequence>MSSPTPIQEVSSSADEEGLKITFRSAKQLELERGSEKKSTPNSLGSNTSACALHPKDPLPAFIDALPSPPTERLAVPATEVESASAGRITGKVKKD</sequence>
<dbReference type="AlphaFoldDB" id="A0A1B9FZI0"/>
<reference evidence="2" key="1">
    <citation type="submission" date="2013-07" db="EMBL/GenBank/DDBJ databases">
        <title>The Genome Sequence of Cryptococcus bestiolae CBS10118.</title>
        <authorList>
            <consortium name="The Broad Institute Genome Sequencing Platform"/>
            <person name="Cuomo C."/>
            <person name="Litvintseva A."/>
            <person name="Chen Y."/>
            <person name="Heitman J."/>
            <person name="Sun S."/>
            <person name="Springer D."/>
            <person name="Dromer F."/>
            <person name="Young S.K."/>
            <person name="Zeng Q."/>
            <person name="Gargeya S."/>
            <person name="Fitzgerald M."/>
            <person name="Abouelleil A."/>
            <person name="Alvarado L."/>
            <person name="Berlin A.M."/>
            <person name="Chapman S.B."/>
            <person name="Dewar J."/>
            <person name="Goldberg J."/>
            <person name="Griggs A."/>
            <person name="Gujja S."/>
            <person name="Hansen M."/>
            <person name="Howarth C."/>
            <person name="Imamovic A."/>
            <person name="Larimer J."/>
            <person name="McCowan C."/>
            <person name="Murphy C."/>
            <person name="Pearson M."/>
            <person name="Priest M."/>
            <person name="Roberts A."/>
            <person name="Saif S."/>
            <person name="Shea T."/>
            <person name="Sykes S."/>
            <person name="Wortman J."/>
            <person name="Nusbaum C."/>
            <person name="Birren B."/>
        </authorList>
    </citation>
    <scope>NUCLEOTIDE SEQUENCE [LARGE SCALE GENOMIC DNA]</scope>
    <source>
        <strain evidence="2">CBS 10118</strain>
    </source>
</reference>
<dbReference type="VEuPathDB" id="FungiDB:I302_05628"/>
<dbReference type="EMBL" id="CP144545">
    <property type="protein sequence ID" value="WVW85071.1"/>
    <property type="molecule type" value="Genomic_DNA"/>
</dbReference>
<feature type="region of interest" description="Disordered" evidence="1">
    <location>
        <begin position="74"/>
        <end position="96"/>
    </location>
</feature>
<evidence type="ECO:0000256" key="1">
    <source>
        <dbReference type="SAM" id="MobiDB-lite"/>
    </source>
</evidence>
<keyword evidence="4" id="KW-1185">Reference proteome</keyword>
<reference evidence="3" key="2">
    <citation type="submission" date="2013-07" db="EMBL/GenBank/DDBJ databases">
        <authorList>
            <consortium name="The Broad Institute Genome Sequencing Platform"/>
            <person name="Cuomo C."/>
            <person name="Litvintseva A."/>
            <person name="Chen Y."/>
            <person name="Heitman J."/>
            <person name="Sun S."/>
            <person name="Springer D."/>
            <person name="Dromer F."/>
            <person name="Young S.K."/>
            <person name="Zeng Q."/>
            <person name="Gargeya S."/>
            <person name="Fitzgerald M."/>
            <person name="Abouelleil A."/>
            <person name="Alvarado L."/>
            <person name="Berlin A.M."/>
            <person name="Chapman S.B."/>
            <person name="Dewar J."/>
            <person name="Goldberg J."/>
            <person name="Griggs A."/>
            <person name="Gujja S."/>
            <person name="Hansen M."/>
            <person name="Howarth C."/>
            <person name="Imamovic A."/>
            <person name="Larimer J."/>
            <person name="McCowan C."/>
            <person name="Murphy C."/>
            <person name="Pearson M."/>
            <person name="Priest M."/>
            <person name="Roberts A."/>
            <person name="Saif S."/>
            <person name="Shea T."/>
            <person name="Sykes S."/>
            <person name="Wortman J."/>
            <person name="Nusbaum C."/>
            <person name="Birren B."/>
        </authorList>
    </citation>
    <scope>NUCLEOTIDE SEQUENCE</scope>
    <source>
        <strain evidence="3">CBS 10118</strain>
    </source>
</reference>
<reference evidence="2" key="3">
    <citation type="submission" date="2014-01" db="EMBL/GenBank/DDBJ databases">
        <title>Evolution of pathogenesis and genome organization in the Tremellales.</title>
        <authorList>
            <person name="Cuomo C."/>
            <person name="Litvintseva A."/>
            <person name="Heitman J."/>
            <person name="Chen Y."/>
            <person name="Sun S."/>
            <person name="Springer D."/>
            <person name="Dromer F."/>
            <person name="Young S."/>
            <person name="Zeng Q."/>
            <person name="Chapman S."/>
            <person name="Gujja S."/>
            <person name="Saif S."/>
            <person name="Birren B."/>
        </authorList>
    </citation>
    <scope>NUCLEOTIDE SEQUENCE</scope>
    <source>
        <strain evidence="2">CBS 10118</strain>
    </source>
</reference>
<feature type="compositionally biased region" description="Polar residues" evidence="1">
    <location>
        <begin position="40"/>
        <end position="50"/>
    </location>
</feature>
<protein>
    <submittedName>
        <fullName evidence="2">Uncharacterized protein</fullName>
    </submittedName>
</protein>
<organism evidence="2">
    <name type="scientific">Kwoniella bestiolae CBS 10118</name>
    <dbReference type="NCBI Taxonomy" id="1296100"/>
    <lineage>
        <taxon>Eukaryota</taxon>
        <taxon>Fungi</taxon>
        <taxon>Dikarya</taxon>
        <taxon>Basidiomycota</taxon>
        <taxon>Agaricomycotina</taxon>
        <taxon>Tremellomycetes</taxon>
        <taxon>Tremellales</taxon>
        <taxon>Cryptococcaceae</taxon>
        <taxon>Kwoniella</taxon>
    </lineage>
</organism>
<gene>
    <name evidence="2" type="ORF">I302_05628</name>
    <name evidence="3" type="ORF">I302_107107</name>
</gene>
<feature type="region of interest" description="Disordered" evidence="1">
    <location>
        <begin position="30"/>
        <end position="50"/>
    </location>
</feature>
<dbReference type="Proteomes" id="UP000092730">
    <property type="component" value="Chromosome 5"/>
</dbReference>
<name>A0A1B9FZI0_9TREE</name>
<dbReference type="OrthoDB" id="10534317at2759"/>
<dbReference type="EMBL" id="KI894022">
    <property type="protein sequence ID" value="OCF24169.1"/>
    <property type="molecule type" value="Genomic_DNA"/>
</dbReference>
<evidence type="ECO:0000313" key="4">
    <source>
        <dbReference type="Proteomes" id="UP000092730"/>
    </source>
</evidence>